<dbReference type="AlphaFoldDB" id="A0A9W6RPX5"/>
<gene>
    <name evidence="1" type="ORF">Airi01_062790</name>
</gene>
<reference evidence="1" key="1">
    <citation type="submission" date="2023-03" db="EMBL/GenBank/DDBJ databases">
        <title>Actinoallomurus iriomotensis NBRC 103681.</title>
        <authorList>
            <person name="Ichikawa N."/>
            <person name="Sato H."/>
            <person name="Tonouchi N."/>
        </authorList>
    </citation>
    <scope>NUCLEOTIDE SEQUENCE</scope>
    <source>
        <strain evidence="1">NBRC 103681</strain>
    </source>
</reference>
<proteinExistence type="predicted"/>
<sequence length="227" mass="25565">MPDSWEVSVGRLEADMRKLIRGWVTAACREWSYPNVSEPYFDAVYERLPVGVRTLVASGHRDELIKPVGGYRFTLQGLPPGKGPYAWVSRNEQAQAPAINWEYLIQAAEYARVYGTLSPKGYLIAVEDRLMDITVSDPDGALRWYIEVKERAIDIPGLVDRIGTYGHEGVDLNAPDRGNDALRKAKYLIQYRPVYLSISAIGLRRDFQVAYAAGNRFALIDDMVPLI</sequence>
<evidence type="ECO:0000313" key="1">
    <source>
        <dbReference type="EMBL" id="GLY78012.1"/>
    </source>
</evidence>
<protein>
    <submittedName>
        <fullName evidence="1">Uncharacterized protein</fullName>
    </submittedName>
</protein>
<dbReference type="Proteomes" id="UP001165135">
    <property type="component" value="Unassembled WGS sequence"/>
</dbReference>
<name>A0A9W6RPX5_9ACTN</name>
<accession>A0A9W6RPX5</accession>
<evidence type="ECO:0000313" key="2">
    <source>
        <dbReference type="Proteomes" id="UP001165135"/>
    </source>
</evidence>
<organism evidence="1 2">
    <name type="scientific">Actinoallomurus iriomotensis</name>
    <dbReference type="NCBI Taxonomy" id="478107"/>
    <lineage>
        <taxon>Bacteria</taxon>
        <taxon>Bacillati</taxon>
        <taxon>Actinomycetota</taxon>
        <taxon>Actinomycetes</taxon>
        <taxon>Streptosporangiales</taxon>
        <taxon>Thermomonosporaceae</taxon>
        <taxon>Actinoallomurus</taxon>
    </lineage>
</organism>
<dbReference type="EMBL" id="BSTJ01000008">
    <property type="protein sequence ID" value="GLY78012.1"/>
    <property type="molecule type" value="Genomic_DNA"/>
</dbReference>
<comment type="caution">
    <text evidence="1">The sequence shown here is derived from an EMBL/GenBank/DDBJ whole genome shotgun (WGS) entry which is preliminary data.</text>
</comment>